<keyword evidence="8" id="KW-0812">Transmembrane</keyword>
<organism evidence="10 11">
    <name type="scientific">Maribacter algarum</name>
    <name type="common">ex Zhang et al. 2020</name>
    <dbReference type="NCBI Taxonomy" id="2578118"/>
    <lineage>
        <taxon>Bacteria</taxon>
        <taxon>Pseudomonadati</taxon>
        <taxon>Bacteroidota</taxon>
        <taxon>Flavobacteriia</taxon>
        <taxon>Flavobacteriales</taxon>
        <taxon>Flavobacteriaceae</taxon>
        <taxon>Maribacter</taxon>
    </lineage>
</organism>
<dbReference type="InterPro" id="IPR036890">
    <property type="entry name" value="HATPase_C_sf"/>
</dbReference>
<dbReference type="SMART" id="SM00387">
    <property type="entry name" value="HATPase_c"/>
    <property type="match status" value="1"/>
</dbReference>
<dbReference type="Pfam" id="PF02518">
    <property type="entry name" value="HATPase_c"/>
    <property type="match status" value="1"/>
</dbReference>
<dbReference type="GO" id="GO:0005524">
    <property type="term" value="F:ATP binding"/>
    <property type="evidence" value="ECO:0007669"/>
    <property type="project" value="UniProtKB-KW"/>
</dbReference>
<evidence type="ECO:0000256" key="7">
    <source>
        <dbReference type="ARBA" id="ARBA00022840"/>
    </source>
</evidence>
<evidence type="ECO:0000256" key="2">
    <source>
        <dbReference type="ARBA" id="ARBA00012438"/>
    </source>
</evidence>
<evidence type="ECO:0000256" key="1">
    <source>
        <dbReference type="ARBA" id="ARBA00000085"/>
    </source>
</evidence>
<dbReference type="SUPFAM" id="SSF55874">
    <property type="entry name" value="ATPase domain of HSP90 chaperone/DNA topoisomerase II/histidine kinase"/>
    <property type="match status" value="1"/>
</dbReference>
<dbReference type="Gene3D" id="3.30.565.10">
    <property type="entry name" value="Histidine kinase-like ATPase, C-terminal domain"/>
    <property type="match status" value="1"/>
</dbReference>
<keyword evidence="5" id="KW-0547">Nucleotide-binding</keyword>
<evidence type="ECO:0000313" key="10">
    <source>
        <dbReference type="EMBL" id="TMM53337.1"/>
    </source>
</evidence>
<keyword evidence="7" id="KW-0067">ATP-binding</keyword>
<name>A0A5S3PGV6_9FLAO</name>
<feature type="transmembrane region" description="Helical" evidence="8">
    <location>
        <begin position="97"/>
        <end position="113"/>
    </location>
</feature>
<evidence type="ECO:0000256" key="6">
    <source>
        <dbReference type="ARBA" id="ARBA00022777"/>
    </source>
</evidence>
<feature type="transmembrane region" description="Helical" evidence="8">
    <location>
        <begin position="46"/>
        <end position="65"/>
    </location>
</feature>
<proteinExistence type="predicted"/>
<evidence type="ECO:0000256" key="8">
    <source>
        <dbReference type="SAM" id="Phobius"/>
    </source>
</evidence>
<dbReference type="InterPro" id="IPR011495">
    <property type="entry name" value="Sig_transdc_His_kin_sub2_dim/P"/>
</dbReference>
<comment type="caution">
    <text evidence="10">The sequence shown here is derived from an EMBL/GenBank/DDBJ whole genome shotgun (WGS) entry which is preliminary data.</text>
</comment>
<accession>A0A5S3PGV6</accession>
<keyword evidence="8" id="KW-1133">Transmembrane helix</keyword>
<dbReference type="OrthoDB" id="9767435at2"/>
<dbReference type="EC" id="2.7.13.3" evidence="2"/>
<feature type="transmembrane region" description="Helical" evidence="8">
    <location>
        <begin position="21"/>
        <end position="40"/>
    </location>
</feature>
<keyword evidence="4" id="KW-0808">Transferase</keyword>
<feature type="transmembrane region" description="Helical" evidence="8">
    <location>
        <begin position="120"/>
        <end position="142"/>
    </location>
</feature>
<dbReference type="InterPro" id="IPR003594">
    <property type="entry name" value="HATPase_dom"/>
</dbReference>
<dbReference type="PANTHER" id="PTHR41523">
    <property type="entry name" value="TWO-COMPONENT SYSTEM SENSOR PROTEIN"/>
    <property type="match status" value="1"/>
</dbReference>
<evidence type="ECO:0000256" key="4">
    <source>
        <dbReference type="ARBA" id="ARBA00022679"/>
    </source>
</evidence>
<dbReference type="EMBL" id="VATY01000005">
    <property type="protein sequence ID" value="TMM53337.1"/>
    <property type="molecule type" value="Genomic_DNA"/>
</dbReference>
<evidence type="ECO:0000313" key="11">
    <source>
        <dbReference type="Proteomes" id="UP000310314"/>
    </source>
</evidence>
<dbReference type="PANTHER" id="PTHR41523:SF8">
    <property type="entry name" value="ETHYLENE RESPONSE SENSOR PROTEIN"/>
    <property type="match status" value="1"/>
</dbReference>
<dbReference type="Gene3D" id="3.30.450.20">
    <property type="entry name" value="PAS domain"/>
    <property type="match status" value="1"/>
</dbReference>
<dbReference type="Pfam" id="PF07568">
    <property type="entry name" value="HisKA_2"/>
    <property type="match status" value="1"/>
</dbReference>
<dbReference type="RefSeq" id="WP_138659797.1">
    <property type="nucleotide sequence ID" value="NZ_VATY01000005.1"/>
</dbReference>
<dbReference type="GO" id="GO:0004673">
    <property type="term" value="F:protein histidine kinase activity"/>
    <property type="evidence" value="ECO:0007669"/>
    <property type="project" value="UniProtKB-EC"/>
</dbReference>
<keyword evidence="8" id="KW-0472">Membrane</keyword>
<comment type="catalytic activity">
    <reaction evidence="1">
        <text>ATP + protein L-histidine = ADP + protein N-phospho-L-histidine.</text>
        <dbReference type="EC" id="2.7.13.3"/>
    </reaction>
</comment>
<keyword evidence="3" id="KW-0597">Phosphoprotein</keyword>
<gene>
    <name evidence="10" type="ORF">FEE95_19945</name>
</gene>
<feature type="transmembrane region" description="Helical" evidence="8">
    <location>
        <begin position="72"/>
        <end position="91"/>
    </location>
</feature>
<evidence type="ECO:0000256" key="3">
    <source>
        <dbReference type="ARBA" id="ARBA00022553"/>
    </source>
</evidence>
<feature type="transmembrane region" description="Helical" evidence="8">
    <location>
        <begin position="154"/>
        <end position="176"/>
    </location>
</feature>
<evidence type="ECO:0000259" key="9">
    <source>
        <dbReference type="SMART" id="SM00387"/>
    </source>
</evidence>
<dbReference type="Proteomes" id="UP000310314">
    <property type="component" value="Unassembled WGS sequence"/>
</dbReference>
<feature type="domain" description="Histidine kinase/HSP90-like ATPase" evidence="9">
    <location>
        <begin position="298"/>
        <end position="397"/>
    </location>
</feature>
<protein>
    <recommendedName>
        <fullName evidence="2">histidine kinase</fullName>
        <ecNumber evidence="2">2.7.13.3</ecNumber>
    </recommendedName>
</protein>
<sequence length="407" mass="45800">MEENKKLEERLRDKARLVLRVNYFTSAFSLVFACICLFLLDITEVIPFVFLGFGILNLINTILYYYHKNLTITYNVVSIMTLAGASVITLYSGGINSPFIFVLAIIVIAGYVTTKSYGSLYLNLCLLIIVLIYSQSIADFSFATNVVPEKSKNIFALLSVLFSVYLLGGVFGKNLLSAHHNLYKTKGELERKINEKETLLKEVHHRVKNNLQTVSSLLSLQARNVSDKDTKSLLKSSQNRVISMAMVHEMLYMREDISKIGYKSYVQELAEYLVRSIKGTSSNITLDIDIPDVKLNIDTAIPLGLLINEAVTNALKYGIVDDSQGHIFIKLRKGEYDEYLLNIGDTGVGYSETINHKTTQSLGLKLIHNLARQLRGSIVRDITRKGTHYIVKFKEIKPQVPPMVQPA</sequence>
<dbReference type="PROSITE" id="PS51257">
    <property type="entry name" value="PROKAR_LIPOPROTEIN"/>
    <property type="match status" value="1"/>
</dbReference>
<keyword evidence="11" id="KW-1185">Reference proteome</keyword>
<dbReference type="AlphaFoldDB" id="A0A5S3PGV6"/>
<evidence type="ECO:0000256" key="5">
    <source>
        <dbReference type="ARBA" id="ARBA00022741"/>
    </source>
</evidence>
<keyword evidence="6 10" id="KW-0418">Kinase</keyword>
<reference evidence="10 11" key="1">
    <citation type="submission" date="2019-05" db="EMBL/GenBank/DDBJ databases">
        <authorList>
            <person name="Zhang J.-Y."/>
            <person name="Feg X."/>
            <person name="Du Z.-J."/>
        </authorList>
    </citation>
    <scope>NUCLEOTIDE SEQUENCE [LARGE SCALE GENOMIC DNA]</scope>
    <source>
        <strain evidence="10 11">RZ26</strain>
    </source>
</reference>